<accession>A0A1D1V4D9</accession>
<dbReference type="Pfam" id="PF00226">
    <property type="entry name" value="DnaJ"/>
    <property type="match status" value="1"/>
</dbReference>
<reference evidence="5 6" key="1">
    <citation type="journal article" date="2016" name="Nat. Commun.">
        <title>Extremotolerant tardigrade genome and improved radiotolerance of human cultured cells by tardigrade-unique protein.</title>
        <authorList>
            <person name="Hashimoto T."/>
            <person name="Horikawa D.D."/>
            <person name="Saito Y."/>
            <person name="Kuwahara H."/>
            <person name="Kozuka-Hata H."/>
            <person name="Shin-I T."/>
            <person name="Minakuchi Y."/>
            <person name="Ohishi K."/>
            <person name="Motoyama A."/>
            <person name="Aizu T."/>
            <person name="Enomoto A."/>
            <person name="Kondo K."/>
            <person name="Tanaka S."/>
            <person name="Hara Y."/>
            <person name="Koshikawa S."/>
            <person name="Sagara H."/>
            <person name="Miura T."/>
            <person name="Yokobori S."/>
            <person name="Miyagawa K."/>
            <person name="Suzuki Y."/>
            <person name="Kubo T."/>
            <person name="Oyama M."/>
            <person name="Kohara Y."/>
            <person name="Fujiyama A."/>
            <person name="Arakawa K."/>
            <person name="Katayama T."/>
            <person name="Toyoda A."/>
            <person name="Kunieda T."/>
        </authorList>
    </citation>
    <scope>NUCLEOTIDE SEQUENCE [LARGE SCALE GENOMIC DNA]</scope>
    <source>
        <strain evidence="5 6">YOKOZUNA-1</strain>
    </source>
</reference>
<dbReference type="CDD" id="cd06257">
    <property type="entry name" value="DnaJ"/>
    <property type="match status" value="1"/>
</dbReference>
<dbReference type="OrthoDB" id="10065037at2759"/>
<evidence type="ECO:0000256" key="3">
    <source>
        <dbReference type="SAM" id="SignalP"/>
    </source>
</evidence>
<feature type="region of interest" description="Disordered" evidence="1">
    <location>
        <begin position="332"/>
        <end position="359"/>
    </location>
</feature>
<gene>
    <name evidence="5" type="primary">RvY_08009-1</name>
    <name evidence="5" type="synonym">RvY_08009.1</name>
    <name evidence="5" type="ORF">RvY_08009</name>
</gene>
<feature type="compositionally biased region" description="Polar residues" evidence="1">
    <location>
        <begin position="89"/>
        <end position="101"/>
    </location>
</feature>
<evidence type="ECO:0000259" key="4">
    <source>
        <dbReference type="PROSITE" id="PS50076"/>
    </source>
</evidence>
<dbReference type="PROSITE" id="PS50076">
    <property type="entry name" value="DNAJ_2"/>
    <property type="match status" value="1"/>
</dbReference>
<dbReference type="SUPFAM" id="SSF46565">
    <property type="entry name" value="Chaperone J-domain"/>
    <property type="match status" value="1"/>
</dbReference>
<dbReference type="Gene3D" id="1.10.287.110">
    <property type="entry name" value="DnaJ domain"/>
    <property type="match status" value="1"/>
</dbReference>
<name>A0A1D1V4D9_RAMVA</name>
<evidence type="ECO:0000256" key="1">
    <source>
        <dbReference type="SAM" id="MobiDB-lite"/>
    </source>
</evidence>
<dbReference type="InterPro" id="IPR018253">
    <property type="entry name" value="DnaJ_domain_CS"/>
</dbReference>
<sequence length="404" mass="46399">MRLLTGTLLVVFLHIALFALVAARSPYEVLGLSRNADQREIKRAYKKLAREWHPDRSTKKEAQARFVEIADAYQILSDPKRRKNYDQYGENTSQRQQQRHPFSSDGETVYFYQSSDGSRYQFQGDPFAHFSQDFFRARRREPQEPLSRRIWNKVLSFDGLTSWVLTLLTVGAITGVGALVRFFDADEGKKDPRSSQAAFSPSHRTLPTDKLIHEMSLQTYYGLLKLQKPGCRTVLLLVDGSSKGLVDQFADTIHPYRNSRTLAFAYVDLDKYFHWYLHLLREAGLVGPSVDIKKKPCLGTVLVLNNFKRCFFLFHSKATRRLNKKENYYGFSDSSDSGDSDVESQNLTNRKRRQSQNVGFLQTSADSRNSEVSLDGLSTWLERVFDGQGTKLTVDQWPELTKYG</sequence>
<dbReference type="Proteomes" id="UP000186922">
    <property type="component" value="Unassembled WGS sequence"/>
</dbReference>
<dbReference type="InterPro" id="IPR036869">
    <property type="entry name" value="J_dom_sf"/>
</dbReference>
<feature type="signal peptide" evidence="3">
    <location>
        <begin position="1"/>
        <end position="23"/>
    </location>
</feature>
<feature type="domain" description="J" evidence="4">
    <location>
        <begin position="25"/>
        <end position="89"/>
    </location>
</feature>
<feature type="region of interest" description="Disordered" evidence="1">
    <location>
        <begin position="84"/>
        <end position="103"/>
    </location>
</feature>
<keyword evidence="2" id="KW-0812">Transmembrane</keyword>
<evidence type="ECO:0000313" key="5">
    <source>
        <dbReference type="EMBL" id="GAU96581.1"/>
    </source>
</evidence>
<protein>
    <recommendedName>
        <fullName evidence="4">J domain-containing protein</fullName>
    </recommendedName>
</protein>
<keyword evidence="2" id="KW-1133">Transmembrane helix</keyword>
<dbReference type="InterPro" id="IPR052448">
    <property type="entry name" value="DnaJ_C16_autophagy_reg"/>
</dbReference>
<organism evidence="5 6">
    <name type="scientific">Ramazzottius varieornatus</name>
    <name type="common">Water bear</name>
    <name type="synonym">Tardigrade</name>
    <dbReference type="NCBI Taxonomy" id="947166"/>
    <lineage>
        <taxon>Eukaryota</taxon>
        <taxon>Metazoa</taxon>
        <taxon>Ecdysozoa</taxon>
        <taxon>Tardigrada</taxon>
        <taxon>Eutardigrada</taxon>
        <taxon>Parachela</taxon>
        <taxon>Hypsibioidea</taxon>
        <taxon>Ramazzottiidae</taxon>
        <taxon>Ramazzottius</taxon>
    </lineage>
</organism>
<feature type="transmembrane region" description="Helical" evidence="2">
    <location>
        <begin position="163"/>
        <end position="183"/>
    </location>
</feature>
<dbReference type="STRING" id="947166.A0A1D1V4D9"/>
<dbReference type="InterPro" id="IPR001623">
    <property type="entry name" value="DnaJ_domain"/>
</dbReference>
<evidence type="ECO:0000313" key="6">
    <source>
        <dbReference type="Proteomes" id="UP000186922"/>
    </source>
</evidence>
<dbReference type="EMBL" id="BDGG01000003">
    <property type="protein sequence ID" value="GAU96581.1"/>
    <property type="molecule type" value="Genomic_DNA"/>
</dbReference>
<comment type="caution">
    <text evidence="5">The sequence shown here is derived from an EMBL/GenBank/DDBJ whole genome shotgun (WGS) entry which is preliminary data.</text>
</comment>
<dbReference type="PANTHER" id="PTHR44303">
    <property type="entry name" value="DNAJ HOMOLOG SUBFAMILY C MEMBER 16"/>
    <property type="match status" value="1"/>
</dbReference>
<evidence type="ECO:0000256" key="2">
    <source>
        <dbReference type="SAM" id="Phobius"/>
    </source>
</evidence>
<dbReference type="PANTHER" id="PTHR44303:SF2">
    <property type="entry name" value="DNAJ HOMOLOG SUBFAMILY C MEMBER 16"/>
    <property type="match status" value="1"/>
</dbReference>
<proteinExistence type="predicted"/>
<keyword evidence="6" id="KW-1185">Reference proteome</keyword>
<dbReference type="PRINTS" id="PR00625">
    <property type="entry name" value="JDOMAIN"/>
</dbReference>
<keyword evidence="2" id="KW-0472">Membrane</keyword>
<feature type="chain" id="PRO_5008898018" description="J domain-containing protein" evidence="3">
    <location>
        <begin position="24"/>
        <end position="404"/>
    </location>
</feature>
<dbReference type="PROSITE" id="PS00636">
    <property type="entry name" value="DNAJ_1"/>
    <property type="match status" value="1"/>
</dbReference>
<keyword evidence="3" id="KW-0732">Signal</keyword>
<dbReference type="SMART" id="SM00271">
    <property type="entry name" value="DnaJ"/>
    <property type="match status" value="1"/>
</dbReference>
<dbReference type="AlphaFoldDB" id="A0A1D1V4D9"/>